<dbReference type="PANTHER" id="PTHR31147:SF1">
    <property type="entry name" value="ACYL TRANSFERASE 4"/>
    <property type="match status" value="1"/>
</dbReference>
<comment type="similarity">
    <text evidence="1">Belongs to the plant acyltransferase family.</text>
</comment>
<keyword evidence="3" id="KW-0012">Acyltransferase</keyword>
<protein>
    <submittedName>
        <fullName evidence="4">Uncharacterized protein</fullName>
    </submittedName>
</protein>
<dbReference type="InterPro" id="IPR023213">
    <property type="entry name" value="CAT-like_dom_sf"/>
</dbReference>
<dbReference type="AlphaFoldDB" id="A0A4P1QVB6"/>
<evidence type="ECO:0000256" key="3">
    <source>
        <dbReference type="ARBA" id="ARBA00023315"/>
    </source>
</evidence>
<accession>A0A4P1QVB6</accession>
<dbReference type="InterPro" id="IPR050898">
    <property type="entry name" value="Plant_acyltransferase"/>
</dbReference>
<name>A0A4P1QVB6_LUPAN</name>
<evidence type="ECO:0000313" key="5">
    <source>
        <dbReference type="Proteomes" id="UP000188354"/>
    </source>
</evidence>
<keyword evidence="5" id="KW-1185">Reference proteome</keyword>
<reference evidence="4 5" key="1">
    <citation type="journal article" date="2017" name="Plant Biotechnol. J.">
        <title>A comprehensive draft genome sequence for lupin (Lupinus angustifolius), an emerging health food: insights into plant-microbe interactions and legume evolution.</title>
        <authorList>
            <person name="Hane J.K."/>
            <person name="Ming Y."/>
            <person name="Kamphuis L.G."/>
            <person name="Nelson M.N."/>
            <person name="Garg G."/>
            <person name="Atkins C.A."/>
            <person name="Bayer P.E."/>
            <person name="Bravo A."/>
            <person name="Bringans S."/>
            <person name="Cannon S."/>
            <person name="Edwards D."/>
            <person name="Foley R."/>
            <person name="Gao L.L."/>
            <person name="Harrison M.J."/>
            <person name="Huang W."/>
            <person name="Hurgobin B."/>
            <person name="Li S."/>
            <person name="Liu C.W."/>
            <person name="McGrath A."/>
            <person name="Morahan G."/>
            <person name="Murray J."/>
            <person name="Weller J."/>
            <person name="Jian J."/>
            <person name="Singh K.B."/>
        </authorList>
    </citation>
    <scope>NUCLEOTIDE SEQUENCE [LARGE SCALE GENOMIC DNA]</scope>
    <source>
        <strain evidence="5">cv. Tanjil</strain>
        <tissue evidence="4">Whole plant</tissue>
    </source>
</reference>
<keyword evidence="2" id="KW-0808">Transferase</keyword>
<dbReference type="STRING" id="3871.A0A4P1QVB6"/>
<evidence type="ECO:0000256" key="1">
    <source>
        <dbReference type="ARBA" id="ARBA00009861"/>
    </source>
</evidence>
<sequence>MNISIIRTKQSLVKPFKNTPCTTLDLSAIDKLPALRCNAKTLHVFKHGPEATRVIREALSKALVPYYPLAGRIIESKPEGLLQIECSGDGAWFVEACVDDCNLESVDFFDDVESIPYDDLLPPDDVHEIEGVDPLVKMQVTQFGCGGFVIGLIFCHSICDGLGAAQFLNAIGELARGFDKPTIEPVWHRHFFPSPQILQQQQQPQLQPQIMPQYKLQHANVDIPIIQINKLKQEFQLVTGHNCSSFEIVAAGTWSSRTKAINFDPNTQVKLVFFANCRQLLEPPLPNGFYGNCFFPITITSSSESLKEASIFDIVKLIQATKAKLPIEFDKYLKGEHLKSGEDPFAPPLTYTTLFISEWGRLGFNQVDYKWGPPIHVVPIQGSSVIPAGIVGSLPLPNKGIRLMTWCVEKEHHGPFIDHMHGAMTLDNID</sequence>
<gene>
    <name evidence="4" type="ORF">TanjilG_07495</name>
</gene>
<evidence type="ECO:0000256" key="2">
    <source>
        <dbReference type="ARBA" id="ARBA00022679"/>
    </source>
</evidence>
<dbReference type="OrthoDB" id="444127at2759"/>
<dbReference type="Gramene" id="OIV95339">
    <property type="protein sequence ID" value="OIV95339"/>
    <property type="gene ID" value="TanjilG_07495"/>
</dbReference>
<dbReference type="Pfam" id="PF02458">
    <property type="entry name" value="Transferase"/>
    <property type="match status" value="1"/>
</dbReference>
<organism evidence="4 5">
    <name type="scientific">Lupinus angustifolius</name>
    <name type="common">Narrow-leaved blue lupine</name>
    <dbReference type="NCBI Taxonomy" id="3871"/>
    <lineage>
        <taxon>Eukaryota</taxon>
        <taxon>Viridiplantae</taxon>
        <taxon>Streptophyta</taxon>
        <taxon>Embryophyta</taxon>
        <taxon>Tracheophyta</taxon>
        <taxon>Spermatophyta</taxon>
        <taxon>Magnoliopsida</taxon>
        <taxon>eudicotyledons</taxon>
        <taxon>Gunneridae</taxon>
        <taxon>Pentapetalae</taxon>
        <taxon>rosids</taxon>
        <taxon>fabids</taxon>
        <taxon>Fabales</taxon>
        <taxon>Fabaceae</taxon>
        <taxon>Papilionoideae</taxon>
        <taxon>50 kb inversion clade</taxon>
        <taxon>genistoids sensu lato</taxon>
        <taxon>core genistoids</taxon>
        <taxon>Genisteae</taxon>
        <taxon>Lupinus</taxon>
    </lineage>
</organism>
<dbReference type="KEGG" id="lang:109329453"/>
<dbReference type="GO" id="GO:0016746">
    <property type="term" value="F:acyltransferase activity"/>
    <property type="evidence" value="ECO:0007669"/>
    <property type="project" value="UniProtKB-KW"/>
</dbReference>
<dbReference type="Proteomes" id="UP000188354">
    <property type="component" value="Chromosome LG16"/>
</dbReference>
<dbReference type="PANTHER" id="PTHR31147">
    <property type="entry name" value="ACYL TRANSFERASE 4"/>
    <property type="match status" value="1"/>
</dbReference>
<dbReference type="Gene3D" id="3.30.559.10">
    <property type="entry name" value="Chloramphenicol acetyltransferase-like domain"/>
    <property type="match status" value="2"/>
</dbReference>
<evidence type="ECO:0000313" key="4">
    <source>
        <dbReference type="EMBL" id="OIV95339.1"/>
    </source>
</evidence>
<dbReference type="EMBL" id="CM007376">
    <property type="protein sequence ID" value="OIV95339.1"/>
    <property type="molecule type" value="Genomic_DNA"/>
</dbReference>
<proteinExistence type="inferred from homology"/>